<dbReference type="SUPFAM" id="SSF50249">
    <property type="entry name" value="Nucleic acid-binding proteins"/>
    <property type="match status" value="1"/>
</dbReference>
<dbReference type="NCBIfam" id="TIGR00613">
    <property type="entry name" value="reco"/>
    <property type="match status" value="1"/>
</dbReference>
<dbReference type="Pfam" id="PF11967">
    <property type="entry name" value="RecO_N"/>
    <property type="match status" value="1"/>
</dbReference>
<dbReference type="GO" id="GO:0043590">
    <property type="term" value="C:bacterial nucleoid"/>
    <property type="evidence" value="ECO:0007669"/>
    <property type="project" value="TreeGrafter"/>
</dbReference>
<evidence type="ECO:0000256" key="1">
    <source>
        <dbReference type="ARBA" id="ARBA00007452"/>
    </source>
</evidence>
<dbReference type="InterPro" id="IPR012340">
    <property type="entry name" value="NA-bd_OB-fold"/>
</dbReference>
<evidence type="ECO:0000259" key="8">
    <source>
        <dbReference type="Pfam" id="PF11967"/>
    </source>
</evidence>
<dbReference type="SUPFAM" id="SSF57863">
    <property type="entry name" value="ArfGap/RecO-like zinc finger"/>
    <property type="match status" value="1"/>
</dbReference>
<dbReference type="PANTHER" id="PTHR33991:SF1">
    <property type="entry name" value="DNA REPAIR PROTEIN RECO"/>
    <property type="match status" value="1"/>
</dbReference>
<dbReference type="HAMAP" id="MF_00201">
    <property type="entry name" value="RecO"/>
    <property type="match status" value="1"/>
</dbReference>
<keyword evidence="10" id="KW-1185">Reference proteome</keyword>
<dbReference type="AlphaFoldDB" id="A0A1H0A2R1"/>
<evidence type="ECO:0000256" key="3">
    <source>
        <dbReference type="ARBA" id="ARBA00022763"/>
    </source>
</evidence>
<gene>
    <name evidence="7" type="primary">recO</name>
    <name evidence="9" type="ORF">SAMN05192585_11514</name>
</gene>
<feature type="domain" description="DNA replication/recombination mediator RecO N-terminal" evidence="8">
    <location>
        <begin position="1"/>
        <end position="78"/>
    </location>
</feature>
<keyword evidence="4 7" id="KW-0233">DNA recombination</keyword>
<organism evidence="9 10">
    <name type="scientific">Acetanaerobacterium elongatum</name>
    <dbReference type="NCBI Taxonomy" id="258515"/>
    <lineage>
        <taxon>Bacteria</taxon>
        <taxon>Bacillati</taxon>
        <taxon>Bacillota</taxon>
        <taxon>Clostridia</taxon>
        <taxon>Eubacteriales</taxon>
        <taxon>Oscillospiraceae</taxon>
        <taxon>Acetanaerobacterium</taxon>
    </lineage>
</organism>
<comment type="function">
    <text evidence="7">Involved in DNA repair and RecF pathway recombination.</text>
</comment>
<evidence type="ECO:0000256" key="6">
    <source>
        <dbReference type="ARBA" id="ARBA00033409"/>
    </source>
</evidence>
<dbReference type="InterPro" id="IPR003717">
    <property type="entry name" value="RecO"/>
</dbReference>
<dbReference type="InterPro" id="IPR022572">
    <property type="entry name" value="DNA_rep/recomb_RecO_N"/>
</dbReference>
<name>A0A1H0A2R1_9FIRM</name>
<dbReference type="InterPro" id="IPR042242">
    <property type="entry name" value="RecO_C"/>
</dbReference>
<accession>A0A1H0A2R1</accession>
<dbReference type="EMBL" id="FNID01000015">
    <property type="protein sequence ID" value="SDN27848.1"/>
    <property type="molecule type" value="Genomic_DNA"/>
</dbReference>
<dbReference type="PANTHER" id="PTHR33991">
    <property type="entry name" value="DNA REPAIR PROTEIN RECO"/>
    <property type="match status" value="1"/>
</dbReference>
<reference evidence="9 10" key="1">
    <citation type="submission" date="2016-10" db="EMBL/GenBank/DDBJ databases">
        <authorList>
            <person name="de Groot N.N."/>
        </authorList>
    </citation>
    <scope>NUCLEOTIDE SEQUENCE [LARGE SCALE GENOMIC DNA]</scope>
    <source>
        <strain evidence="9 10">CGMCC 1.5012</strain>
    </source>
</reference>
<dbReference type="Pfam" id="PF02565">
    <property type="entry name" value="RecO_C"/>
    <property type="match status" value="1"/>
</dbReference>
<dbReference type="Proteomes" id="UP000199182">
    <property type="component" value="Unassembled WGS sequence"/>
</dbReference>
<evidence type="ECO:0000256" key="5">
    <source>
        <dbReference type="ARBA" id="ARBA00023204"/>
    </source>
</evidence>
<evidence type="ECO:0000256" key="2">
    <source>
        <dbReference type="ARBA" id="ARBA00021310"/>
    </source>
</evidence>
<keyword evidence="5 7" id="KW-0234">DNA repair</keyword>
<dbReference type="Gene3D" id="6.20.220.20">
    <property type="entry name" value="Recombination protein O, zinc-binding domain"/>
    <property type="match status" value="1"/>
</dbReference>
<dbReference type="STRING" id="258515.SAMN05192585_11514"/>
<keyword evidence="3 7" id="KW-0227">DNA damage</keyword>
<dbReference type="Gene3D" id="1.20.1440.120">
    <property type="entry name" value="Recombination protein O, C-terminal domain"/>
    <property type="match status" value="1"/>
</dbReference>
<evidence type="ECO:0000313" key="10">
    <source>
        <dbReference type="Proteomes" id="UP000199182"/>
    </source>
</evidence>
<dbReference type="GO" id="GO:0006302">
    <property type="term" value="P:double-strand break repair"/>
    <property type="evidence" value="ECO:0007669"/>
    <property type="project" value="TreeGrafter"/>
</dbReference>
<evidence type="ECO:0000256" key="4">
    <source>
        <dbReference type="ARBA" id="ARBA00023172"/>
    </source>
</evidence>
<evidence type="ECO:0000256" key="7">
    <source>
        <dbReference type="HAMAP-Rule" id="MF_00201"/>
    </source>
</evidence>
<dbReference type="GO" id="GO:0006310">
    <property type="term" value="P:DNA recombination"/>
    <property type="evidence" value="ECO:0007669"/>
    <property type="project" value="UniProtKB-UniRule"/>
</dbReference>
<evidence type="ECO:0000313" key="9">
    <source>
        <dbReference type="EMBL" id="SDN27848.1"/>
    </source>
</evidence>
<comment type="similarity">
    <text evidence="1 7">Belongs to the RecO family.</text>
</comment>
<dbReference type="RefSeq" id="WP_092639914.1">
    <property type="nucleotide sequence ID" value="NZ_FNID01000015.1"/>
</dbReference>
<proteinExistence type="inferred from homology"/>
<dbReference type="OrthoDB" id="9797083at2"/>
<protein>
    <recommendedName>
        <fullName evidence="2 7">DNA repair protein RecO</fullName>
    </recommendedName>
    <alternativeName>
        <fullName evidence="6 7">Recombination protein O</fullName>
    </alternativeName>
</protein>
<dbReference type="InterPro" id="IPR037278">
    <property type="entry name" value="ARFGAP/RecO"/>
</dbReference>
<dbReference type="Gene3D" id="2.40.50.140">
    <property type="entry name" value="Nucleic acid-binding proteins"/>
    <property type="match status" value="1"/>
</dbReference>
<sequence>MQICTEGVVLKVRDVDEADRVLTILTRDRGVITAFANGAKRLKSKLMAATQTFNYSGFQLYKGKDHYTVDSAETLNVFYGIRNDIDSLSLAGYLCELTQCLAPEEDEAEGYLRLLLNSMHFLNTGTRSVRFIKPLYELRILSLAGYMPNLVCCESCSCYEAAQMYFLLRSAKLLCADCAKSAITEPYMLLPPAVLTAMRYIIYSEFNKLFNFTLADESLSQLARVCEAYLLCQVGHGFKSLDFLNSLSPANEGEAIV</sequence>